<evidence type="ECO:0000313" key="5">
    <source>
        <dbReference type="EMBL" id="ROW05784.1"/>
    </source>
</evidence>
<feature type="region of interest" description="Disordered" evidence="1">
    <location>
        <begin position="2036"/>
        <end position="2055"/>
    </location>
</feature>
<dbReference type="InterPro" id="IPR029636">
    <property type="entry name" value="Csf1"/>
</dbReference>
<keyword evidence="2" id="KW-0472">Membrane</keyword>
<name>A0A423WR86_9PEZI</name>
<dbReference type="OrthoDB" id="10051416at2759"/>
<keyword evidence="2" id="KW-1133">Transmembrane helix</keyword>
<sequence>MDHSPLQKSPFYDSPFSGIFLAWCVAAVVLSIFFISYFHRAFASLLSLAIRSYTWKAYGIYIDIRALQVSLLGGRIFFTGLRYHGNNETILIHNGYITWSYWQWRVRRSDIERSKEAARDQAAGQDDKNARLPCRVKVVLNGLEWFVYNRSAAYDSVLAGMMPEVEKPLTPVPKEEEHAKLRRRADRASYGSPGGTSPRKSTSNRGTSAGDNSSWNGFGKSRTNFQTDDDNATVREERDSDDELPLLLQFFPIYLQCNKAAVVMGNENTKAIMVMKTKGITGEIDASATETPDPYRQTFKFKLESPVVEFRDNQDYKEDQVSRAVREREMAKESTQPPKRSIFRRYRRQALSRMRDLVPFWRSTVESFSLEGESARAAGADRQPPGSNQWQGLSRYLDDLERNEQLRWAGVEYAAENTILDTPELIFTMYWDTPALVAPRRPGTVEKATASEDVDNINGDDPPAWGINLSIKGGSVNYGPWADRHRAELQRVFFPGLCKDSQPAERLPIGANRVPTQFKLYVELDEDVTLRVPIREESKNWRFRGKEPPIRTDKARDKRRTRNRLKQSDQGTAGAFERQYGWLDVKLAANATVSYCMDMAAGSHGFSSSLDLDFPKTEITSSINHELLWRSGKQRISCDLSTPLKWNALRQWRFDVTTDDLELFILRDHIFLLTDLINDWSSGPPAEYLVFTPFKYFVDLHFPNLKLYLNVNDGNIINKPTDPEDNAYIIITSPLLDANTCISLDKFRPAKSMIPFDVRADEASIDLHVPPWNTQASFVKSMAIGHLETLVIDGGYHYNAATSTSLTDTLILNLNAQSPVLHLFGFVIRYFLKVKDNYFGDDVHFKTLDEHQEMLELKQKNPEAEAQAKPPVKKSNGMDVILGVRVDDPKLFLPANLYSCERNVQIEGTGLSADMRFTNYYMDLDLVLSPLHLSLAHGDSGRETPMSATTTTQLFIDGVNVYGHRVFGLPPTEPTYLCNWDLSVGAVSGECTADFLTALMRGGKAFGLSLDDDENALISNSSLVMYDVTFLRVFVQSVRLWLHVDEAAFLFSTGSIDVNFNDWARSHYSKRANIKIPDIQLSCVNAESASRQRSRSHDAVETDLMVRTSVHLATVSRKFDFTNQRQLQQELVRREDQRTYRTPFLVLPGLLQDHVPDPVDPPMQPVPPVPQPTLAADVPYDKVTLPSASTSGRFKSLKHKSSFLSVSSSSQGSILRPNSSRVSSRHTRPPEGLRSFTPMNYQHSGYPDSHRRDASASTGRHSAFYSARGDFGGDKRDQIHNTVAFSSQYFAPYFPLETVQPDTTETLGASFEDDETGSSHTAFDLGDVDPKNMKEDHAYSSVMIELPAGLTAFMNPTALKNLAALLSALQPSDPEDVLDALQISAMSDIFEKQNLQKMKGSFSDLHLRIPRANLRFVNSSEMDSSEPPKEEQDQYDFHISDLSLMKRTQSSWNNPFDESSVQKKDSFHLRLGLLELAAAERLASHLETHAAAKAQIENVMVSMGSKEVTYLDGDIGSIRSSLSSEKIEYIASLIDRTTALATDLERVFTPTLARESKLTRYLTYKMITEGHNAIDPTFLNRPSAVLRSAQYHLRTFDSWKLIARLRQIWATLDPSSKDQLRLDSFGSSFDYPVDARQQVVHAFERPKQNEISITDVTARFQDKEPPDLYGDSEGDGSEKASMTILNVYCAEAAIRLNWDLCELAEDVLKLYTKMQSRKEELSPEREREQETPSTKTLGGSLHVIVAVGHGEAAFDAINLNSVSLVSGMKASLLVRNDTKDVSDTDFILSCEAVTSRLRSHTQVLGVFQLREPAVVASHTLQKTKTTDSHTIKASANSKQLSLAVQQDPLGLLEVLDLLVKDEAAQLYRLKSHLPSSLSNPEPKKPDIRIKDRLSSFRVNVAMFLDEYYISVPLLQSLTYCISGVVARAAIAANFGKELIFDFDIKENSHEIQVKVNNKPRSLSLLQIPPINGRVKSLIGQEETKVITYASVELIQLDASAVYSLLSALNRPEISSTINDIQEQVHMIQEQIQETFGITQSRPPSPKENTPDKSPKSPVAYLVHVTFEGVEIFGNSPLKSKREPLAYILFRLAGIHLRMTNRLEMTNHLETHRHVLEYPEVHINLRQIEWEIARMSDDGVRTCGRVAFGALVTATSKMAEDGSEQRYFNVATDGFDVTLSPETVSTAVDVLGYMGDKIKDLDTSRELELLRKLRQTRPKIIVSDEQEDQEEPDLLDSWLSSIRYNFEIRKMQICWLVLTATEEPSEGKEDLVFTWDKIELGTRTKNSARLTIENFQVQTVPTNQDKRLRSANSALMPEVVFNVAYVSTSNTRRMAFQAVGKSLDLRLTSGFVIPVSNVIDSINLSVKNVRRASQHWNPPRRPSQIATSSDKPSEPRKAMFGNKRMESCLVDADFAGAVVYLVGKKEAADAARSSRATRAGLAGKYGQFSADDTGSSTVMKSPGIAFKVEYRDPGKEDPSLYGEIMIDASSNTLYPSFVPLVMDMTSSIKEVVADTSDKPVESQQTLAKTKAAQEDYLLDPSAVIGRLKLNLGLRVCRQEFTLSCQPIARVAATAAFDDVYFTVNTVASADQAKFFAISGAITNLHASVRHVYSREETGQFNVNSIVLSLMNSKHVSGISGASAILKFSPMEVSVNAKQLQDFLLFREIWIPRDIRQTSTNPMAKMQTETSQAHLVQRYQQVAATGAFPWTATVSMEALTINVDLGQAIGKSKFAITDFWVSSKKTSDWEQNLCLGFRRIGVDSQGRMSGFVAMQDFKLRTSIQWPQREQALNDTPMVQASVTFSKFQIKAAFDYQAFLVADIKSMDFLMYNVRRPQGGAGDRLVATFEGDAVQVFGTTTSAAQGIALYQAFMKLVAERKASFETSLKEIEKFMRRKSSTSNAPVVQRPSVPKSPDDGILGRAPISLDTDVVVTFKALNLGIFQNTFSDHQVFKMEALDAQARFAASIDDRRVHSVLGLTLGQLRIGLAGVRTVEAPKALSELAVEDVVQSATGSRGGTILKVPKVEATMQTWQRPDSRHIDYIFKSAFEGKVEVGWNYSRISYIRDMWANHTKTLAQAYGREVALTSAIKITAEVDLPQSKYEYNALEPPIIETPQLRDMGEATPPLEWIGLHRDRLPNLTHQIVIVSLLELAGEVEDAYSRILGSS</sequence>
<proteinExistence type="predicted"/>
<feature type="transmembrane region" description="Helical" evidence="2">
    <location>
        <begin position="58"/>
        <end position="78"/>
    </location>
</feature>
<feature type="region of interest" description="Disordered" evidence="1">
    <location>
        <begin position="1208"/>
        <end position="1259"/>
    </location>
</feature>
<evidence type="ECO:0000259" key="4">
    <source>
        <dbReference type="Pfam" id="PF25038"/>
    </source>
</evidence>
<evidence type="ECO:0000256" key="1">
    <source>
        <dbReference type="SAM" id="MobiDB-lite"/>
    </source>
</evidence>
<feature type="region of interest" description="Disordered" evidence="1">
    <location>
        <begin position="2370"/>
        <end position="2396"/>
    </location>
</feature>
<feature type="region of interest" description="Disordered" evidence="1">
    <location>
        <begin position="169"/>
        <end position="239"/>
    </location>
</feature>
<dbReference type="GO" id="GO:0006113">
    <property type="term" value="P:fermentation"/>
    <property type="evidence" value="ECO:0007669"/>
    <property type="project" value="InterPro"/>
</dbReference>
<feature type="domain" description="Csf1 N-terminal" evidence="3">
    <location>
        <begin position="32"/>
        <end position="861"/>
    </location>
</feature>
<evidence type="ECO:0000256" key="2">
    <source>
        <dbReference type="SAM" id="Phobius"/>
    </source>
</evidence>
<feature type="transmembrane region" description="Helical" evidence="2">
    <location>
        <begin position="20"/>
        <end position="38"/>
    </location>
</feature>
<reference evidence="5 6" key="1">
    <citation type="submission" date="2015-09" db="EMBL/GenBank/DDBJ databases">
        <title>Host preference determinants of Valsa canker pathogens revealed by comparative genomics.</title>
        <authorList>
            <person name="Yin Z."/>
            <person name="Huang L."/>
        </authorList>
    </citation>
    <scope>NUCLEOTIDE SEQUENCE [LARGE SCALE GENOMIC DNA]</scope>
    <source>
        <strain evidence="5 6">03-1</strain>
    </source>
</reference>
<dbReference type="EMBL" id="LKEA01000012">
    <property type="protein sequence ID" value="ROW05784.1"/>
    <property type="molecule type" value="Genomic_DNA"/>
</dbReference>
<feature type="domain" description="Csf1 C-terminal region" evidence="4">
    <location>
        <begin position="2453"/>
        <end position="3165"/>
    </location>
</feature>
<feature type="compositionally biased region" description="Polar residues" evidence="1">
    <location>
        <begin position="198"/>
        <end position="226"/>
    </location>
</feature>
<accession>A0A423WR86</accession>
<dbReference type="Pfam" id="PF21678">
    <property type="entry name" value="Csf1_N"/>
    <property type="match status" value="1"/>
</dbReference>
<comment type="caution">
    <text evidence="5">The sequence shown here is derived from an EMBL/GenBank/DDBJ whole genome shotgun (WGS) entry which is preliminary data.</text>
</comment>
<keyword evidence="6" id="KW-1185">Reference proteome</keyword>
<dbReference type="GO" id="GO:0016020">
    <property type="term" value="C:membrane"/>
    <property type="evidence" value="ECO:0007669"/>
    <property type="project" value="InterPro"/>
</dbReference>
<evidence type="ECO:0000259" key="3">
    <source>
        <dbReference type="Pfam" id="PF21678"/>
    </source>
</evidence>
<organism evidence="5 6">
    <name type="scientific">Cytospora schulzeri</name>
    <dbReference type="NCBI Taxonomy" id="448051"/>
    <lineage>
        <taxon>Eukaryota</taxon>
        <taxon>Fungi</taxon>
        <taxon>Dikarya</taxon>
        <taxon>Ascomycota</taxon>
        <taxon>Pezizomycotina</taxon>
        <taxon>Sordariomycetes</taxon>
        <taxon>Sordariomycetidae</taxon>
        <taxon>Diaporthales</taxon>
        <taxon>Cytosporaceae</taxon>
        <taxon>Cytospora</taxon>
    </lineage>
</organism>
<dbReference type="Proteomes" id="UP000283895">
    <property type="component" value="Unassembled WGS sequence"/>
</dbReference>
<protein>
    <recommendedName>
        <fullName evidence="7">Fermentation associated protein</fullName>
    </recommendedName>
</protein>
<dbReference type="InterPro" id="IPR056779">
    <property type="entry name" value="Csf1_C"/>
</dbReference>
<dbReference type="PANTHER" id="PTHR32085">
    <property type="entry name" value="PROTEIN CSF1"/>
    <property type="match status" value="1"/>
</dbReference>
<feature type="region of interest" description="Disordered" evidence="1">
    <location>
        <begin position="545"/>
        <end position="571"/>
    </location>
</feature>
<dbReference type="PANTHER" id="PTHR32085:SF3">
    <property type="entry name" value="PROTEIN CSF1"/>
    <property type="match status" value="1"/>
</dbReference>
<gene>
    <name evidence="5" type="ORF">VMCG_05244</name>
</gene>
<evidence type="ECO:0000313" key="6">
    <source>
        <dbReference type="Proteomes" id="UP000283895"/>
    </source>
</evidence>
<dbReference type="InterPro" id="IPR048636">
    <property type="entry name" value="Csf1_N"/>
</dbReference>
<feature type="compositionally biased region" description="Basic and acidic residues" evidence="1">
    <location>
        <begin position="545"/>
        <end position="556"/>
    </location>
</feature>
<evidence type="ECO:0008006" key="7">
    <source>
        <dbReference type="Google" id="ProtNLM"/>
    </source>
</evidence>
<keyword evidence="2" id="KW-0812">Transmembrane</keyword>
<dbReference type="STRING" id="356882.A0A423WR86"/>
<dbReference type="Pfam" id="PF25038">
    <property type="entry name" value="Csf1_C"/>
    <property type="match status" value="1"/>
</dbReference>